<accession>F8IKF3</accession>
<organism evidence="7 9">
    <name type="scientific">Alicyclobacillus acidocaldarius (strain Tc-4-1)</name>
    <name type="common">Bacillus acidocaldarius</name>
    <dbReference type="NCBI Taxonomy" id="1048834"/>
    <lineage>
        <taxon>Bacteria</taxon>
        <taxon>Bacillati</taxon>
        <taxon>Bacillota</taxon>
        <taxon>Bacilli</taxon>
        <taxon>Bacillales</taxon>
        <taxon>Alicyclobacillaceae</taxon>
        <taxon>Alicyclobacillus</taxon>
    </lineage>
</organism>
<dbReference type="PATRIC" id="fig|1048834.4.peg.348"/>
<dbReference type="KEGG" id="aad:TC41_0375"/>
<reference evidence="9" key="2">
    <citation type="submission" date="2011-06" db="EMBL/GenBank/DDBJ databases">
        <title>The complete genome sequence of Alicyclobacillus acidocaldarius sp. Tc-4-1.</title>
        <authorList>
            <person name="Chen Y."/>
            <person name="He Y."/>
            <person name="Dong Z."/>
            <person name="Hu S."/>
        </authorList>
    </citation>
    <scope>NUCLEOTIDE SEQUENCE [LARGE SCALE GENOMIC DNA]</scope>
    <source>
        <strain evidence="9">Tc-4-1</strain>
    </source>
</reference>
<evidence type="ECO:0000313" key="8">
    <source>
        <dbReference type="EMBL" id="AEJ42998.1"/>
    </source>
</evidence>
<evidence type="ECO:0000256" key="6">
    <source>
        <dbReference type="RuleBase" id="RU365089"/>
    </source>
</evidence>
<evidence type="ECO:0000313" key="7">
    <source>
        <dbReference type="EMBL" id="AEJ42341.1"/>
    </source>
</evidence>
<protein>
    <recommendedName>
        <fullName evidence="6">Mutator family transposase</fullName>
    </recommendedName>
</protein>
<evidence type="ECO:0000313" key="9">
    <source>
        <dbReference type="Proteomes" id="UP000000292"/>
    </source>
</evidence>
<dbReference type="InterPro" id="IPR001207">
    <property type="entry name" value="Transposase_mutator"/>
</dbReference>
<gene>
    <name evidence="7" type="ordered locus">TC41_0375</name>
    <name evidence="8" type="ordered locus">TC41_1047</name>
</gene>
<dbReference type="AlphaFoldDB" id="F8IKF3"/>
<comment type="similarity">
    <text evidence="2 6">Belongs to the transposase mutator family.</text>
</comment>
<reference evidence="7 9" key="1">
    <citation type="journal article" date="2011" name="J. Bacteriol.">
        <title>Complete Genome Sequence of Alicyclobacillus acidocaldarius Strain Tc-4-1.</title>
        <authorList>
            <person name="Chen Y."/>
            <person name="He Y."/>
            <person name="Zhang B."/>
            <person name="Yang J."/>
            <person name="Li W."/>
            <person name="Dong Z."/>
            <person name="Hu S."/>
        </authorList>
    </citation>
    <scope>NUCLEOTIDE SEQUENCE [LARGE SCALE GENOMIC DNA]</scope>
    <source>
        <strain evidence="7 9">Tc-4-1</strain>
    </source>
</reference>
<dbReference type="KEGG" id="aad:TC41_1047"/>
<dbReference type="GO" id="GO:0003677">
    <property type="term" value="F:DNA binding"/>
    <property type="evidence" value="ECO:0007669"/>
    <property type="project" value="UniProtKB-UniRule"/>
</dbReference>
<dbReference type="PANTHER" id="PTHR33217:SF7">
    <property type="entry name" value="TRANSPOSASE FOR INSERTION SEQUENCE ELEMENT IS1081"/>
    <property type="match status" value="1"/>
</dbReference>
<evidence type="ECO:0000256" key="5">
    <source>
        <dbReference type="ARBA" id="ARBA00023172"/>
    </source>
</evidence>
<name>F8IKF3_ALIAT</name>
<dbReference type="EMBL" id="CP002902">
    <property type="protein sequence ID" value="AEJ42341.1"/>
    <property type="molecule type" value="Genomic_DNA"/>
</dbReference>
<dbReference type="eggNOG" id="COG3328">
    <property type="taxonomic scope" value="Bacteria"/>
</dbReference>
<evidence type="ECO:0000256" key="2">
    <source>
        <dbReference type="ARBA" id="ARBA00010961"/>
    </source>
</evidence>
<proteinExistence type="inferred from homology"/>
<evidence type="ECO:0000256" key="1">
    <source>
        <dbReference type="ARBA" id="ARBA00002190"/>
    </source>
</evidence>
<dbReference type="STRING" id="1048834.TC41_0375"/>
<dbReference type="Pfam" id="PF00872">
    <property type="entry name" value="Transposase_mut"/>
    <property type="match status" value="1"/>
</dbReference>
<keyword evidence="4 6" id="KW-0238">DNA-binding</keyword>
<keyword evidence="6" id="KW-0814">Transposable element</keyword>
<keyword evidence="5 6" id="KW-0233">DNA recombination</keyword>
<dbReference type="Proteomes" id="UP000000292">
    <property type="component" value="Chromosome"/>
</dbReference>
<sequence length="87" mass="10047">MRCARYGSVDAYICSTNPLERLNREMRRRMDVVGIFPNRDAVLRLAGAILQEQHEEWLVARRYFSLESMAKLKPNKPQLAAAALLQK</sequence>
<dbReference type="EMBL" id="CP002902">
    <property type="protein sequence ID" value="AEJ42998.1"/>
    <property type="molecule type" value="Genomic_DNA"/>
</dbReference>
<keyword evidence="3 6" id="KW-0815">Transposition</keyword>
<dbReference type="HOGENOM" id="CLU_2476484_0_0_9"/>
<dbReference type="GO" id="GO:0006313">
    <property type="term" value="P:DNA transposition"/>
    <property type="evidence" value="ECO:0007669"/>
    <property type="project" value="UniProtKB-UniRule"/>
</dbReference>
<evidence type="ECO:0000256" key="4">
    <source>
        <dbReference type="ARBA" id="ARBA00023125"/>
    </source>
</evidence>
<dbReference type="PANTHER" id="PTHR33217">
    <property type="entry name" value="TRANSPOSASE FOR INSERTION SEQUENCE ELEMENT IS1081"/>
    <property type="match status" value="1"/>
</dbReference>
<comment type="function">
    <text evidence="1 6">Required for the transposition of the insertion element.</text>
</comment>
<evidence type="ECO:0000256" key="3">
    <source>
        <dbReference type="ARBA" id="ARBA00022578"/>
    </source>
</evidence>
<dbReference type="GO" id="GO:0004803">
    <property type="term" value="F:transposase activity"/>
    <property type="evidence" value="ECO:0007669"/>
    <property type="project" value="UniProtKB-UniRule"/>
</dbReference>